<evidence type="ECO:0000256" key="1">
    <source>
        <dbReference type="SAM" id="MobiDB-lite"/>
    </source>
</evidence>
<feature type="region of interest" description="Disordered" evidence="1">
    <location>
        <begin position="1"/>
        <end position="25"/>
    </location>
</feature>
<evidence type="ECO:0000313" key="3">
    <source>
        <dbReference type="Proteomes" id="UP000499080"/>
    </source>
</evidence>
<sequence length="127" mass="14270">MTPELAPSPDFHTKPAGGHLSHEVRFNMQQPTYTANLQRNQASNLEPSGLEAETLPLSHRAFLFHLILAKEKEDHRFESRFHRSPLYMWAKPDVVGQMMLVSRWSGIFDNGLLSPGASSTTIKGSKL</sequence>
<dbReference type="Proteomes" id="UP000499080">
    <property type="component" value="Unassembled WGS sequence"/>
</dbReference>
<dbReference type="AlphaFoldDB" id="A0A4Y2BG09"/>
<gene>
    <name evidence="2" type="ORF">AVEN_184378_1</name>
</gene>
<evidence type="ECO:0000313" key="2">
    <source>
        <dbReference type="EMBL" id="GBL90978.1"/>
    </source>
</evidence>
<dbReference type="EMBL" id="BGPR01000076">
    <property type="protein sequence ID" value="GBL90978.1"/>
    <property type="molecule type" value="Genomic_DNA"/>
</dbReference>
<protein>
    <submittedName>
        <fullName evidence="2">Uncharacterized protein</fullName>
    </submittedName>
</protein>
<keyword evidence="3" id="KW-1185">Reference proteome</keyword>
<name>A0A4Y2BG09_ARAVE</name>
<comment type="caution">
    <text evidence="2">The sequence shown here is derived from an EMBL/GenBank/DDBJ whole genome shotgun (WGS) entry which is preliminary data.</text>
</comment>
<organism evidence="2 3">
    <name type="scientific">Araneus ventricosus</name>
    <name type="common">Orbweaver spider</name>
    <name type="synonym">Epeira ventricosa</name>
    <dbReference type="NCBI Taxonomy" id="182803"/>
    <lineage>
        <taxon>Eukaryota</taxon>
        <taxon>Metazoa</taxon>
        <taxon>Ecdysozoa</taxon>
        <taxon>Arthropoda</taxon>
        <taxon>Chelicerata</taxon>
        <taxon>Arachnida</taxon>
        <taxon>Araneae</taxon>
        <taxon>Araneomorphae</taxon>
        <taxon>Entelegynae</taxon>
        <taxon>Araneoidea</taxon>
        <taxon>Araneidae</taxon>
        <taxon>Araneus</taxon>
    </lineage>
</organism>
<reference evidence="2 3" key="1">
    <citation type="journal article" date="2019" name="Sci. Rep.">
        <title>Orb-weaving spider Araneus ventricosus genome elucidates the spidroin gene catalogue.</title>
        <authorList>
            <person name="Kono N."/>
            <person name="Nakamura H."/>
            <person name="Ohtoshi R."/>
            <person name="Moran D.A.P."/>
            <person name="Shinohara A."/>
            <person name="Yoshida Y."/>
            <person name="Fujiwara M."/>
            <person name="Mori M."/>
            <person name="Tomita M."/>
            <person name="Arakawa K."/>
        </authorList>
    </citation>
    <scope>NUCLEOTIDE SEQUENCE [LARGE SCALE GENOMIC DNA]</scope>
</reference>
<proteinExistence type="predicted"/>
<accession>A0A4Y2BG09</accession>